<dbReference type="OrthoDB" id="3219396at2759"/>
<evidence type="ECO:0000259" key="1">
    <source>
        <dbReference type="PROSITE" id="PS50181"/>
    </source>
</evidence>
<dbReference type="Pfam" id="PF12937">
    <property type="entry name" value="F-box-like"/>
    <property type="match status" value="1"/>
</dbReference>
<evidence type="ECO:0000313" key="3">
    <source>
        <dbReference type="Proteomes" id="UP000291343"/>
    </source>
</evidence>
<dbReference type="SUPFAM" id="SSF50978">
    <property type="entry name" value="WD40 repeat-like"/>
    <property type="match status" value="1"/>
</dbReference>
<dbReference type="InterPro" id="IPR015943">
    <property type="entry name" value="WD40/YVTN_repeat-like_dom_sf"/>
</dbReference>
<reference evidence="2 3" key="1">
    <citation type="journal article" date="2017" name="Gigascience">
        <title>Genome sequence of the small brown planthopper, Laodelphax striatellus.</title>
        <authorList>
            <person name="Zhu J."/>
            <person name="Jiang F."/>
            <person name="Wang X."/>
            <person name="Yang P."/>
            <person name="Bao Y."/>
            <person name="Zhao W."/>
            <person name="Wang W."/>
            <person name="Lu H."/>
            <person name="Wang Q."/>
            <person name="Cui N."/>
            <person name="Li J."/>
            <person name="Chen X."/>
            <person name="Luo L."/>
            <person name="Yu J."/>
            <person name="Kang L."/>
            <person name="Cui F."/>
        </authorList>
    </citation>
    <scope>NUCLEOTIDE SEQUENCE [LARGE SCALE GENOMIC DNA]</scope>
    <source>
        <strain evidence="2">Lst14</strain>
    </source>
</reference>
<proteinExistence type="predicted"/>
<comment type="caution">
    <text evidence="2">The sequence shown here is derived from an EMBL/GenBank/DDBJ whole genome shotgun (WGS) entry which is preliminary data.</text>
</comment>
<dbReference type="InterPro" id="IPR001810">
    <property type="entry name" value="F-box_dom"/>
</dbReference>
<sequence length="501" mass="57802">MDLTVALPPKIVEKIFSYLQLKDLLACSEVCVGWYRLANNVSLWEPFVSNIENSWVSHSELRECDAITSNFLDDSQGLKSIFQFKPLSALNPCKMFIRQRNFLKHNWVNGIYTEHCIQPKDFGLTKFSQVKVEYPSKIAQDCLYYPILGTRKNGEEGLYLVRLDENPRIVHKLIETMDKKVEFHAACVMRDCMVWILGGTVQFFDLSSQLEDSEVQTIGEIGEKYWNLTMNVDYIVVWCEQSLYIWCKKTLDLKLSRKYQPDQVSALHRVCLSNELLITCVRFVESGYTIETHSTKSNFESKFLRKFDTDIFKIIKSSKKSIIVGVFSRDRAENQVYVLDNKTLSKKFSQPITALGKLEVIDNLVLIYDGGICIPDFKEMMKLNILTGECTQQGVSAIAFQHSFVFDNILVTENYNSDSIEVWDWRKNMKLLHFNAENHVLYVPISEDDDSDFDDIDETDGCAFILAMKRLSSAKKLTFHVSEARLVTLDWDSQLKVYGFG</sequence>
<dbReference type="Proteomes" id="UP000291343">
    <property type="component" value="Unassembled WGS sequence"/>
</dbReference>
<gene>
    <name evidence="2" type="ORF">LSTR_LSTR004063</name>
</gene>
<feature type="domain" description="F-box" evidence="1">
    <location>
        <begin position="1"/>
        <end position="47"/>
    </location>
</feature>
<keyword evidence="3" id="KW-1185">Reference proteome</keyword>
<evidence type="ECO:0000313" key="2">
    <source>
        <dbReference type="EMBL" id="RZF32200.1"/>
    </source>
</evidence>
<dbReference type="SUPFAM" id="SSF81383">
    <property type="entry name" value="F-box domain"/>
    <property type="match status" value="1"/>
</dbReference>
<dbReference type="SMART" id="SM00256">
    <property type="entry name" value="FBOX"/>
    <property type="match status" value="1"/>
</dbReference>
<dbReference type="InterPro" id="IPR036047">
    <property type="entry name" value="F-box-like_dom_sf"/>
</dbReference>
<name>A0A482WFT0_LAOST</name>
<dbReference type="Gene3D" id="1.20.1280.50">
    <property type="match status" value="1"/>
</dbReference>
<dbReference type="Gene3D" id="2.130.10.10">
    <property type="entry name" value="YVTN repeat-like/Quinoprotein amine dehydrogenase"/>
    <property type="match status" value="1"/>
</dbReference>
<dbReference type="InParanoid" id="A0A482WFT0"/>
<dbReference type="InterPro" id="IPR036322">
    <property type="entry name" value="WD40_repeat_dom_sf"/>
</dbReference>
<accession>A0A482WFT0</accession>
<dbReference type="PROSITE" id="PS50181">
    <property type="entry name" value="FBOX"/>
    <property type="match status" value="1"/>
</dbReference>
<organism evidence="2 3">
    <name type="scientific">Laodelphax striatellus</name>
    <name type="common">Small brown planthopper</name>
    <name type="synonym">Delphax striatella</name>
    <dbReference type="NCBI Taxonomy" id="195883"/>
    <lineage>
        <taxon>Eukaryota</taxon>
        <taxon>Metazoa</taxon>
        <taxon>Ecdysozoa</taxon>
        <taxon>Arthropoda</taxon>
        <taxon>Hexapoda</taxon>
        <taxon>Insecta</taxon>
        <taxon>Pterygota</taxon>
        <taxon>Neoptera</taxon>
        <taxon>Paraneoptera</taxon>
        <taxon>Hemiptera</taxon>
        <taxon>Auchenorrhyncha</taxon>
        <taxon>Fulgoroidea</taxon>
        <taxon>Delphacidae</taxon>
        <taxon>Criomorphinae</taxon>
        <taxon>Laodelphax</taxon>
    </lineage>
</organism>
<protein>
    <recommendedName>
        <fullName evidence="1">F-box domain-containing protein</fullName>
    </recommendedName>
</protein>
<dbReference type="AlphaFoldDB" id="A0A482WFT0"/>
<dbReference type="EMBL" id="QKKF02037473">
    <property type="protein sequence ID" value="RZF32200.1"/>
    <property type="molecule type" value="Genomic_DNA"/>
</dbReference>